<dbReference type="Gene3D" id="3.30.750.24">
    <property type="entry name" value="STAS domain"/>
    <property type="match status" value="1"/>
</dbReference>
<reference evidence="3" key="2">
    <citation type="submission" date="2020-07" db="EMBL/GenBank/DDBJ databases">
        <authorList>
            <person name="Pettersson B.M.F."/>
            <person name="Behra P.R.K."/>
            <person name="Ramesh M."/>
            <person name="Das S."/>
            <person name="Dasgupta S."/>
            <person name="Kirsebom L.A."/>
        </authorList>
    </citation>
    <scope>NUCLEOTIDE SEQUENCE</scope>
    <source>
        <strain evidence="3">DSM 44203</strain>
    </source>
</reference>
<dbReference type="Proteomes" id="UP000069773">
    <property type="component" value="Unassembled WGS sequence"/>
</dbReference>
<organism evidence="3 5">
    <name type="scientific">Mycolicibacterium novocastrense</name>
    <name type="common">Mycobacterium novocastrense</name>
    <dbReference type="NCBI Taxonomy" id="59813"/>
    <lineage>
        <taxon>Bacteria</taxon>
        <taxon>Bacillati</taxon>
        <taxon>Actinomycetota</taxon>
        <taxon>Actinomycetes</taxon>
        <taxon>Mycobacteriales</taxon>
        <taxon>Mycobacteriaceae</taxon>
        <taxon>Mycolicibacterium</taxon>
    </lineage>
</organism>
<dbReference type="InterPro" id="IPR002645">
    <property type="entry name" value="STAS_dom"/>
</dbReference>
<dbReference type="EMBL" id="JACKTI010000061">
    <property type="protein sequence ID" value="MCV7026209.1"/>
    <property type="molecule type" value="Genomic_DNA"/>
</dbReference>
<evidence type="ECO:0000313" key="4">
    <source>
        <dbReference type="Proteomes" id="UP000069773"/>
    </source>
</evidence>
<evidence type="ECO:0000313" key="3">
    <source>
        <dbReference type="EMBL" id="MCV7026209.1"/>
    </source>
</evidence>
<sequence length="106" mass="11154">MPTPLTVRTDRRVDGTMVLSAAGELDLSNIDAFTDAIAATVGRRSQETARLTIDLSAVEYLDSGAINALFEHAAQIRTIVANPILMPVLTISGLTSVAEVQAAEGD</sequence>
<dbReference type="CDD" id="cd07043">
    <property type="entry name" value="STAS_anti-anti-sigma_factors"/>
    <property type="match status" value="1"/>
</dbReference>
<comment type="caution">
    <text evidence="3">The sequence shown here is derived from an EMBL/GenBank/DDBJ whole genome shotgun (WGS) entry which is preliminary data.</text>
</comment>
<dbReference type="PROSITE" id="PS50801">
    <property type="entry name" value="STAS"/>
    <property type="match status" value="1"/>
</dbReference>
<feature type="domain" description="STAS" evidence="1">
    <location>
        <begin position="14"/>
        <end position="69"/>
    </location>
</feature>
<proteinExistence type="predicted"/>
<dbReference type="Proteomes" id="UP001207528">
    <property type="component" value="Unassembled WGS sequence"/>
</dbReference>
<gene>
    <name evidence="3" type="ORF">H7I77_23140</name>
    <name evidence="2" type="ORF">RMCN_0688</name>
</gene>
<dbReference type="AlphaFoldDB" id="A0AAW5SQV3"/>
<dbReference type="InterPro" id="IPR036513">
    <property type="entry name" value="STAS_dom_sf"/>
</dbReference>
<dbReference type="SUPFAM" id="SSF52091">
    <property type="entry name" value="SpoIIaa-like"/>
    <property type="match status" value="1"/>
</dbReference>
<reference evidence="2 4" key="1">
    <citation type="journal article" date="2016" name="Genome Announc.">
        <title>Draft Genome Sequences of Five Rapidly Growing Mycobacterium Species, M. thermoresistibile, M. fortuitum subsp. acetamidolyticum, M. canariasense, M. brisbanense, and M. novocastrense.</title>
        <authorList>
            <person name="Katahira K."/>
            <person name="Ogura Y."/>
            <person name="Gotoh Y."/>
            <person name="Hayashi T."/>
        </authorList>
    </citation>
    <scope>NUCLEOTIDE SEQUENCE [LARGE SCALE GENOMIC DNA]</scope>
    <source>
        <strain evidence="2 4">JCM18114</strain>
    </source>
</reference>
<dbReference type="RefSeq" id="WP_067387294.1">
    <property type="nucleotide sequence ID" value="NZ_BCTA01000011.1"/>
</dbReference>
<keyword evidence="4" id="KW-1185">Reference proteome</keyword>
<dbReference type="EMBL" id="BCTA01000011">
    <property type="protein sequence ID" value="GAT07555.1"/>
    <property type="molecule type" value="Genomic_DNA"/>
</dbReference>
<dbReference type="Pfam" id="PF01740">
    <property type="entry name" value="STAS"/>
    <property type="match status" value="1"/>
</dbReference>
<accession>A0AAW5SQV3</accession>
<reference evidence="3" key="3">
    <citation type="journal article" date="2022" name="BMC Genomics">
        <title>Comparative genome analysis of mycobacteria focusing on tRNA and non-coding RNA.</title>
        <authorList>
            <person name="Behra P.R.K."/>
            <person name="Pettersson B.M.F."/>
            <person name="Ramesh M."/>
            <person name="Das S."/>
            <person name="Dasgupta S."/>
            <person name="Kirsebom L.A."/>
        </authorList>
    </citation>
    <scope>NUCLEOTIDE SEQUENCE</scope>
    <source>
        <strain evidence="3">DSM 44203</strain>
    </source>
</reference>
<name>A0AAW5SQV3_MYCNV</name>
<protein>
    <submittedName>
        <fullName evidence="2">Anti-sigma-factor antagonist</fullName>
    </submittedName>
    <submittedName>
        <fullName evidence="3">STAS domain-containing protein</fullName>
    </submittedName>
</protein>
<evidence type="ECO:0000313" key="5">
    <source>
        <dbReference type="Proteomes" id="UP001207528"/>
    </source>
</evidence>
<evidence type="ECO:0000259" key="1">
    <source>
        <dbReference type="PROSITE" id="PS50801"/>
    </source>
</evidence>
<evidence type="ECO:0000313" key="2">
    <source>
        <dbReference type="EMBL" id="GAT07555.1"/>
    </source>
</evidence>